<reference evidence="1" key="1">
    <citation type="submission" date="2012-05" db="EMBL/GenBank/DDBJ databases">
        <authorList>
            <person name="Krishnakumar V."/>
            <person name="Cheung F."/>
            <person name="Xiao Y."/>
            <person name="Chan A."/>
            <person name="Moskal W.A."/>
            <person name="Town C.D."/>
        </authorList>
    </citation>
    <scope>NUCLEOTIDE SEQUENCE</scope>
</reference>
<dbReference type="Gramene" id="rna13803">
    <property type="protein sequence ID" value="RHN65909.1"/>
    <property type="gene ID" value="gene13803"/>
</dbReference>
<dbReference type="EMBL" id="BT145990">
    <property type="protein sequence ID" value="AFK45784.1"/>
    <property type="molecule type" value="mRNA"/>
</dbReference>
<dbReference type="AlphaFoldDB" id="I3SZU2"/>
<evidence type="ECO:0000313" key="1">
    <source>
        <dbReference type="EMBL" id="AFK45784.1"/>
    </source>
</evidence>
<gene>
    <name evidence="2" type="ORF">MtrunA17_Chr3g0085021</name>
</gene>
<proteinExistence type="evidence at transcript level"/>
<organism evidence="1">
    <name type="scientific">Medicago truncatula</name>
    <name type="common">Barrel medic</name>
    <name type="synonym">Medicago tribuloides</name>
    <dbReference type="NCBI Taxonomy" id="3880"/>
    <lineage>
        <taxon>Eukaryota</taxon>
        <taxon>Viridiplantae</taxon>
        <taxon>Streptophyta</taxon>
        <taxon>Embryophyta</taxon>
        <taxon>Tracheophyta</taxon>
        <taxon>Spermatophyta</taxon>
        <taxon>Magnoliopsida</taxon>
        <taxon>eudicotyledons</taxon>
        <taxon>Gunneridae</taxon>
        <taxon>Pentapetalae</taxon>
        <taxon>rosids</taxon>
        <taxon>fabids</taxon>
        <taxon>Fabales</taxon>
        <taxon>Fabaceae</taxon>
        <taxon>Papilionoideae</taxon>
        <taxon>50 kb inversion clade</taxon>
        <taxon>NPAAA clade</taxon>
        <taxon>Hologalegina</taxon>
        <taxon>IRL clade</taxon>
        <taxon>Trifolieae</taxon>
        <taxon>Medicago</taxon>
    </lineage>
</organism>
<reference evidence="2" key="2">
    <citation type="journal article" date="2018" name="Nat. Plants">
        <title>Whole-genome landscape of Medicago truncatula symbiotic genes.</title>
        <authorList>
            <person name="Pecrix Y."/>
            <person name="Gamas P."/>
            <person name="Carrere S."/>
        </authorList>
    </citation>
    <scope>NUCLEOTIDE SEQUENCE</scope>
    <source>
        <tissue evidence="2">Leaves</tissue>
    </source>
</reference>
<evidence type="ECO:0000313" key="2">
    <source>
        <dbReference type="EMBL" id="RHN65909.1"/>
    </source>
</evidence>
<protein>
    <submittedName>
        <fullName evidence="1">Uncharacterized protein</fullName>
    </submittedName>
</protein>
<name>I3SZU2_MEDTR</name>
<sequence length="78" mass="8750">MGVVKINALEILIVQNICAHLLWLRSVSIGSAGVVDRSCKYNLIPSDFVFSERTKTGHKSLLEYYIIYHLSILLASNN</sequence>
<dbReference type="EMBL" id="PSQE01000003">
    <property type="protein sequence ID" value="RHN65909.1"/>
    <property type="molecule type" value="Genomic_DNA"/>
</dbReference>
<accession>I3SZU2</accession>
<dbReference type="Proteomes" id="UP000265566">
    <property type="component" value="Chromosome 3"/>
</dbReference>